<keyword evidence="9" id="KW-1185">Reference proteome</keyword>
<dbReference type="SMART" id="SM00220">
    <property type="entry name" value="S_TKc"/>
    <property type="match status" value="1"/>
</dbReference>
<gene>
    <name evidence="8" type="ORF">M407DRAFT_219210</name>
</gene>
<keyword evidence="3" id="KW-0418">Kinase</keyword>
<name>A0A0C3Q968_9AGAM</name>
<dbReference type="InterPro" id="IPR051681">
    <property type="entry name" value="Ser/Thr_Kinases-Pseudokinases"/>
</dbReference>
<dbReference type="AlphaFoldDB" id="A0A0C3Q968"/>
<reference evidence="8 9" key="1">
    <citation type="submission" date="2014-04" db="EMBL/GenBank/DDBJ databases">
        <authorList>
            <consortium name="DOE Joint Genome Institute"/>
            <person name="Kuo A."/>
            <person name="Girlanda M."/>
            <person name="Perotto S."/>
            <person name="Kohler A."/>
            <person name="Nagy L.G."/>
            <person name="Floudas D."/>
            <person name="Copeland A."/>
            <person name="Barry K.W."/>
            <person name="Cichocki N."/>
            <person name="Veneault-Fourrey C."/>
            <person name="LaButti K."/>
            <person name="Lindquist E.A."/>
            <person name="Lipzen A."/>
            <person name="Lundell T."/>
            <person name="Morin E."/>
            <person name="Murat C."/>
            <person name="Sun H."/>
            <person name="Tunlid A."/>
            <person name="Henrissat B."/>
            <person name="Grigoriev I.V."/>
            <person name="Hibbett D.S."/>
            <person name="Martin F."/>
            <person name="Nordberg H.P."/>
            <person name="Cantor M.N."/>
            <person name="Hua S.X."/>
        </authorList>
    </citation>
    <scope>NUCLEOTIDE SEQUENCE [LARGE SCALE GENOMIC DNA]</scope>
    <source>
        <strain evidence="8 9">MUT 4182</strain>
    </source>
</reference>
<evidence type="ECO:0000256" key="6">
    <source>
        <dbReference type="RuleBase" id="RU000304"/>
    </source>
</evidence>
<dbReference type="Pfam" id="PF00069">
    <property type="entry name" value="Pkinase"/>
    <property type="match status" value="1"/>
</dbReference>
<dbReference type="GO" id="GO:0004674">
    <property type="term" value="F:protein serine/threonine kinase activity"/>
    <property type="evidence" value="ECO:0007669"/>
    <property type="project" value="UniProtKB-KW"/>
</dbReference>
<keyword evidence="6" id="KW-0723">Serine/threonine-protein kinase</keyword>
<dbReference type="EMBL" id="KN823150">
    <property type="protein sequence ID" value="KIO21076.1"/>
    <property type="molecule type" value="Genomic_DNA"/>
</dbReference>
<evidence type="ECO:0000256" key="5">
    <source>
        <dbReference type="PROSITE-ProRule" id="PRU10141"/>
    </source>
</evidence>
<dbReference type="Gene3D" id="1.10.510.10">
    <property type="entry name" value="Transferase(Phosphotransferase) domain 1"/>
    <property type="match status" value="1"/>
</dbReference>
<keyword evidence="1" id="KW-0808">Transferase</keyword>
<evidence type="ECO:0000256" key="2">
    <source>
        <dbReference type="ARBA" id="ARBA00022741"/>
    </source>
</evidence>
<feature type="domain" description="Protein kinase" evidence="7">
    <location>
        <begin position="29"/>
        <end position="270"/>
    </location>
</feature>
<dbReference type="PROSITE" id="PS50011">
    <property type="entry name" value="PROTEIN_KINASE_DOM"/>
    <property type="match status" value="1"/>
</dbReference>
<keyword evidence="4 5" id="KW-0067">ATP-binding</keyword>
<dbReference type="CDD" id="cd00180">
    <property type="entry name" value="PKc"/>
    <property type="match status" value="1"/>
</dbReference>
<dbReference type="GO" id="GO:0005524">
    <property type="term" value="F:ATP binding"/>
    <property type="evidence" value="ECO:0007669"/>
    <property type="project" value="UniProtKB-UniRule"/>
</dbReference>
<protein>
    <recommendedName>
        <fullName evidence="7">Protein kinase domain-containing protein</fullName>
    </recommendedName>
</protein>
<organism evidence="8 9">
    <name type="scientific">Tulasnella calospora MUT 4182</name>
    <dbReference type="NCBI Taxonomy" id="1051891"/>
    <lineage>
        <taxon>Eukaryota</taxon>
        <taxon>Fungi</taxon>
        <taxon>Dikarya</taxon>
        <taxon>Basidiomycota</taxon>
        <taxon>Agaricomycotina</taxon>
        <taxon>Agaricomycetes</taxon>
        <taxon>Cantharellales</taxon>
        <taxon>Tulasnellaceae</taxon>
        <taxon>Tulasnella</taxon>
    </lineage>
</organism>
<dbReference type="InterPro" id="IPR000719">
    <property type="entry name" value="Prot_kinase_dom"/>
</dbReference>
<dbReference type="InterPro" id="IPR011009">
    <property type="entry name" value="Kinase-like_dom_sf"/>
</dbReference>
<proteinExistence type="inferred from homology"/>
<evidence type="ECO:0000313" key="8">
    <source>
        <dbReference type="EMBL" id="KIO21076.1"/>
    </source>
</evidence>
<dbReference type="InterPro" id="IPR008271">
    <property type="entry name" value="Ser/Thr_kinase_AS"/>
</dbReference>
<feature type="binding site" evidence="5">
    <location>
        <position position="61"/>
    </location>
    <ligand>
        <name>ATP</name>
        <dbReference type="ChEBI" id="CHEBI:30616"/>
    </ligand>
</feature>
<dbReference type="STRING" id="1051891.A0A0C3Q968"/>
<dbReference type="InterPro" id="IPR017441">
    <property type="entry name" value="Protein_kinase_ATP_BS"/>
</dbReference>
<dbReference type="PANTHER" id="PTHR44329">
    <property type="entry name" value="SERINE/THREONINE-PROTEIN KINASE TNNI3K-RELATED"/>
    <property type="match status" value="1"/>
</dbReference>
<evidence type="ECO:0000256" key="4">
    <source>
        <dbReference type="ARBA" id="ARBA00022840"/>
    </source>
</evidence>
<dbReference type="PROSITE" id="PS00108">
    <property type="entry name" value="PROTEIN_KINASE_ST"/>
    <property type="match status" value="1"/>
</dbReference>
<sequence>MNGFVQNRAVRETLQQLSYLFLQPEELIIGNGSQIGSGGYGEVLLAKLRRGDEAELDVAVKCVWAVGTRGDRERFAMVSSALPPFSTYYSRHAPHFQRFARELKVWATVKHLNVLPLLGFYLSDSCEIAQLVSPFKAHGNVVEYIKRTGAGLDKRLKFVQDITAGLGFLHNHNPPVCHGDLKPTNVLVTDGFDAVLCDFGLASFANDASAVPSGLTTSRSIKGSTRYMGPELLLENETKHTLRSDVWAWACTTFEVGSSSNVVSAQLLIL</sequence>
<dbReference type="PROSITE" id="PS00107">
    <property type="entry name" value="PROTEIN_KINASE_ATP"/>
    <property type="match status" value="1"/>
</dbReference>
<dbReference type="OrthoDB" id="346907at2759"/>
<evidence type="ECO:0000256" key="3">
    <source>
        <dbReference type="ARBA" id="ARBA00022777"/>
    </source>
</evidence>
<comment type="similarity">
    <text evidence="6">Belongs to the protein kinase superfamily.</text>
</comment>
<dbReference type="Proteomes" id="UP000054248">
    <property type="component" value="Unassembled WGS sequence"/>
</dbReference>
<evidence type="ECO:0000256" key="1">
    <source>
        <dbReference type="ARBA" id="ARBA00022679"/>
    </source>
</evidence>
<keyword evidence="2 5" id="KW-0547">Nucleotide-binding</keyword>
<reference evidence="9" key="2">
    <citation type="submission" date="2015-01" db="EMBL/GenBank/DDBJ databases">
        <title>Evolutionary Origins and Diversification of the Mycorrhizal Mutualists.</title>
        <authorList>
            <consortium name="DOE Joint Genome Institute"/>
            <consortium name="Mycorrhizal Genomics Consortium"/>
            <person name="Kohler A."/>
            <person name="Kuo A."/>
            <person name="Nagy L.G."/>
            <person name="Floudas D."/>
            <person name="Copeland A."/>
            <person name="Barry K.W."/>
            <person name="Cichocki N."/>
            <person name="Veneault-Fourrey C."/>
            <person name="LaButti K."/>
            <person name="Lindquist E.A."/>
            <person name="Lipzen A."/>
            <person name="Lundell T."/>
            <person name="Morin E."/>
            <person name="Murat C."/>
            <person name="Riley R."/>
            <person name="Ohm R."/>
            <person name="Sun H."/>
            <person name="Tunlid A."/>
            <person name="Henrissat B."/>
            <person name="Grigoriev I.V."/>
            <person name="Hibbett D.S."/>
            <person name="Martin F."/>
        </authorList>
    </citation>
    <scope>NUCLEOTIDE SEQUENCE [LARGE SCALE GENOMIC DNA]</scope>
    <source>
        <strain evidence="9">MUT 4182</strain>
    </source>
</reference>
<dbReference type="PANTHER" id="PTHR44329:SF288">
    <property type="entry name" value="MITOGEN-ACTIVATED PROTEIN KINASE KINASE KINASE 20"/>
    <property type="match status" value="1"/>
</dbReference>
<dbReference type="SUPFAM" id="SSF56112">
    <property type="entry name" value="Protein kinase-like (PK-like)"/>
    <property type="match status" value="1"/>
</dbReference>
<dbReference type="HOGENOM" id="CLU_000288_7_18_1"/>
<evidence type="ECO:0000259" key="7">
    <source>
        <dbReference type="PROSITE" id="PS50011"/>
    </source>
</evidence>
<accession>A0A0C3Q968</accession>
<evidence type="ECO:0000313" key="9">
    <source>
        <dbReference type="Proteomes" id="UP000054248"/>
    </source>
</evidence>